<reference evidence="1 2" key="1">
    <citation type="submission" date="2016-10" db="EMBL/GenBank/DDBJ databases">
        <title>Draft Genome sequence of Roseomonas sp. strain M3.</title>
        <authorList>
            <person name="Subhash Y."/>
            <person name="Lee S."/>
        </authorList>
    </citation>
    <scope>NUCLEOTIDE SEQUENCE [LARGE SCALE GENOMIC DNA]</scope>
    <source>
        <strain evidence="1 2">M3</strain>
    </source>
</reference>
<dbReference type="EMBL" id="MLCO01000001">
    <property type="protein sequence ID" value="ONG59126.1"/>
    <property type="molecule type" value="Genomic_DNA"/>
</dbReference>
<keyword evidence="2" id="KW-1185">Reference proteome</keyword>
<comment type="caution">
    <text evidence="1">The sequence shown here is derived from an EMBL/GenBank/DDBJ whole genome shotgun (WGS) entry which is preliminary data.</text>
</comment>
<evidence type="ECO:0000313" key="1">
    <source>
        <dbReference type="EMBL" id="ONG59126.1"/>
    </source>
</evidence>
<gene>
    <name evidence="1" type="ORF">BKE38_00150</name>
</gene>
<accession>A0A1V2HB05</accession>
<protein>
    <submittedName>
        <fullName evidence="1">Uncharacterized protein</fullName>
    </submittedName>
</protein>
<name>A0A1V2HB05_9PROT</name>
<proteinExistence type="predicted"/>
<sequence length="125" mass="13565">MRLDDPAEAAAPAMLRRLLEAAPNLHGRVREPDAVLLVEVPGAEWVIPVADTRRILIHASDEVPLKATTPRTGRISKVEPSCAEFRRDGSGRWYCPADGNGAVRTMIAVGARPTASAQRPLHDCH</sequence>
<organism evidence="1 2">
    <name type="scientific">Teichococcus deserti</name>
    <dbReference type="NCBI Taxonomy" id="1817963"/>
    <lineage>
        <taxon>Bacteria</taxon>
        <taxon>Pseudomonadati</taxon>
        <taxon>Pseudomonadota</taxon>
        <taxon>Alphaproteobacteria</taxon>
        <taxon>Acetobacterales</taxon>
        <taxon>Roseomonadaceae</taxon>
        <taxon>Roseomonas</taxon>
    </lineage>
</organism>
<dbReference type="AlphaFoldDB" id="A0A1V2HB05"/>
<dbReference type="Proteomes" id="UP000188879">
    <property type="component" value="Unassembled WGS sequence"/>
</dbReference>
<evidence type="ECO:0000313" key="2">
    <source>
        <dbReference type="Proteomes" id="UP000188879"/>
    </source>
</evidence>